<keyword evidence="2" id="KW-1185">Reference proteome</keyword>
<dbReference type="AlphaFoldDB" id="A0A8H4AFW5"/>
<protein>
    <submittedName>
        <fullName evidence="1">Uncharacterized protein</fullName>
    </submittedName>
</protein>
<gene>
    <name evidence="1" type="ORF">F8M41_021950</name>
</gene>
<dbReference type="EMBL" id="WTPW01000663">
    <property type="protein sequence ID" value="KAF0490305.1"/>
    <property type="molecule type" value="Genomic_DNA"/>
</dbReference>
<sequence>MKTTCTPFHVTTIAPVIFRFEVTCQCEKLIFGIKSSNKNQREEFAQPRTDYILQSIRNQASLNSVNNEDYNDESSQESFLEESQHVNDLECSSSIASDTLDSESDMLSSESDMLSSESDVSCSSDQSMLMEEIKPQLEVREESIQTIVDSRISFQMLFREYGPYFNNFTEMSLFTWVTKYMITTKTYEDLMCIIQHSNFRPEYIIKNI</sequence>
<comment type="caution">
    <text evidence="1">The sequence shown here is derived from an EMBL/GenBank/DDBJ whole genome shotgun (WGS) entry which is preliminary data.</text>
</comment>
<reference evidence="1 2" key="1">
    <citation type="journal article" date="2019" name="Environ. Microbiol.">
        <title>At the nexus of three kingdoms: the genome of the mycorrhizal fungus Gigaspora margarita provides insights into plant, endobacterial and fungal interactions.</title>
        <authorList>
            <person name="Venice F."/>
            <person name="Ghignone S."/>
            <person name="Salvioli di Fossalunga A."/>
            <person name="Amselem J."/>
            <person name="Novero M."/>
            <person name="Xianan X."/>
            <person name="Sedzielewska Toro K."/>
            <person name="Morin E."/>
            <person name="Lipzen A."/>
            <person name="Grigoriev I.V."/>
            <person name="Henrissat B."/>
            <person name="Martin F.M."/>
            <person name="Bonfante P."/>
        </authorList>
    </citation>
    <scope>NUCLEOTIDE SEQUENCE [LARGE SCALE GENOMIC DNA]</scope>
    <source>
        <strain evidence="1 2">BEG34</strain>
    </source>
</reference>
<accession>A0A8H4AFW5</accession>
<evidence type="ECO:0000313" key="1">
    <source>
        <dbReference type="EMBL" id="KAF0490305.1"/>
    </source>
</evidence>
<dbReference type="OrthoDB" id="2427080at2759"/>
<dbReference type="Proteomes" id="UP000439903">
    <property type="component" value="Unassembled WGS sequence"/>
</dbReference>
<evidence type="ECO:0000313" key="2">
    <source>
        <dbReference type="Proteomes" id="UP000439903"/>
    </source>
</evidence>
<proteinExistence type="predicted"/>
<organism evidence="1 2">
    <name type="scientific">Gigaspora margarita</name>
    <dbReference type="NCBI Taxonomy" id="4874"/>
    <lineage>
        <taxon>Eukaryota</taxon>
        <taxon>Fungi</taxon>
        <taxon>Fungi incertae sedis</taxon>
        <taxon>Mucoromycota</taxon>
        <taxon>Glomeromycotina</taxon>
        <taxon>Glomeromycetes</taxon>
        <taxon>Diversisporales</taxon>
        <taxon>Gigasporaceae</taxon>
        <taxon>Gigaspora</taxon>
    </lineage>
</organism>
<name>A0A8H4AFW5_GIGMA</name>